<keyword evidence="2 7" id="KW-0813">Transport</keyword>
<dbReference type="EMBL" id="BJNZ01000008">
    <property type="protein sequence ID" value="GED09705.1"/>
    <property type="molecule type" value="Genomic_DNA"/>
</dbReference>
<feature type="transmembrane region" description="Helical" evidence="7">
    <location>
        <begin position="153"/>
        <end position="175"/>
    </location>
</feature>
<keyword evidence="4 7" id="KW-0812">Transmembrane</keyword>
<dbReference type="CDD" id="cd06261">
    <property type="entry name" value="TM_PBP2"/>
    <property type="match status" value="1"/>
</dbReference>
<evidence type="ECO:0000256" key="4">
    <source>
        <dbReference type="ARBA" id="ARBA00022692"/>
    </source>
</evidence>
<evidence type="ECO:0000256" key="7">
    <source>
        <dbReference type="RuleBase" id="RU363032"/>
    </source>
</evidence>
<evidence type="ECO:0000256" key="6">
    <source>
        <dbReference type="ARBA" id="ARBA00023136"/>
    </source>
</evidence>
<feature type="compositionally biased region" description="Polar residues" evidence="8">
    <location>
        <begin position="16"/>
        <end position="25"/>
    </location>
</feature>
<comment type="similarity">
    <text evidence="7">Belongs to the binding-protein-dependent transport system permease family.</text>
</comment>
<dbReference type="PANTHER" id="PTHR43744:SF12">
    <property type="entry name" value="ABC TRANSPORTER PERMEASE PROTEIN MG189-RELATED"/>
    <property type="match status" value="1"/>
</dbReference>
<dbReference type="PROSITE" id="PS50928">
    <property type="entry name" value="ABC_TM1"/>
    <property type="match status" value="1"/>
</dbReference>
<feature type="transmembrane region" description="Helical" evidence="7">
    <location>
        <begin position="221"/>
        <end position="243"/>
    </location>
</feature>
<protein>
    <recommendedName>
        <fullName evidence="9">ABC transmembrane type-1 domain-containing protein</fullName>
    </recommendedName>
</protein>
<comment type="caution">
    <text evidence="10">The sequence shown here is derived from an EMBL/GenBank/DDBJ whole genome shotgun (WGS) entry which is preliminary data.</text>
</comment>
<feature type="domain" description="ABC transmembrane type-1" evidence="9">
    <location>
        <begin position="149"/>
        <end position="341"/>
    </location>
</feature>
<dbReference type="AlphaFoldDB" id="A0A4Y4E1I5"/>
<dbReference type="PANTHER" id="PTHR43744">
    <property type="entry name" value="ABC TRANSPORTER PERMEASE PROTEIN MG189-RELATED-RELATED"/>
    <property type="match status" value="1"/>
</dbReference>
<evidence type="ECO:0000256" key="8">
    <source>
        <dbReference type="SAM" id="MobiDB-lite"/>
    </source>
</evidence>
<comment type="subcellular location">
    <subcellularLocation>
        <location evidence="1 7">Cell membrane</location>
        <topology evidence="1 7">Multi-pass membrane protein</topology>
    </subcellularLocation>
</comment>
<feature type="transmembrane region" description="Helical" evidence="7">
    <location>
        <begin position="264"/>
        <end position="289"/>
    </location>
</feature>
<reference evidence="10 11" key="1">
    <citation type="submission" date="2019-06" db="EMBL/GenBank/DDBJ databases">
        <title>Whole genome shotgun sequence of Cellulosimicrobium cellulans NBRC 15516.</title>
        <authorList>
            <person name="Hosoyama A."/>
            <person name="Uohara A."/>
            <person name="Ohji S."/>
            <person name="Ichikawa N."/>
        </authorList>
    </citation>
    <scope>NUCLEOTIDE SEQUENCE [LARGE SCALE GENOMIC DNA]</scope>
    <source>
        <strain evidence="10 11">NBRC 15516</strain>
    </source>
</reference>
<feature type="compositionally biased region" description="Basic and acidic residues" evidence="8">
    <location>
        <begin position="39"/>
        <end position="52"/>
    </location>
</feature>
<evidence type="ECO:0000259" key="9">
    <source>
        <dbReference type="PROSITE" id="PS50928"/>
    </source>
</evidence>
<keyword evidence="5 7" id="KW-1133">Transmembrane helix</keyword>
<dbReference type="RefSeq" id="WP_141389225.1">
    <property type="nucleotide sequence ID" value="NZ_BJNZ01000008.1"/>
</dbReference>
<evidence type="ECO:0000256" key="5">
    <source>
        <dbReference type="ARBA" id="ARBA00022989"/>
    </source>
</evidence>
<accession>A0A4Y4E1I5</accession>
<dbReference type="Proteomes" id="UP000316659">
    <property type="component" value="Unassembled WGS sequence"/>
</dbReference>
<feature type="transmembrane region" description="Helical" evidence="7">
    <location>
        <begin position="187"/>
        <end position="209"/>
    </location>
</feature>
<evidence type="ECO:0000313" key="11">
    <source>
        <dbReference type="Proteomes" id="UP000316659"/>
    </source>
</evidence>
<keyword evidence="6 7" id="KW-0472">Membrane</keyword>
<feature type="transmembrane region" description="Helical" evidence="7">
    <location>
        <begin position="91"/>
        <end position="113"/>
    </location>
</feature>
<organism evidence="10 11">
    <name type="scientific">Cellulosimicrobium cellulans</name>
    <name type="common">Arthrobacter luteus</name>
    <dbReference type="NCBI Taxonomy" id="1710"/>
    <lineage>
        <taxon>Bacteria</taxon>
        <taxon>Bacillati</taxon>
        <taxon>Actinomycetota</taxon>
        <taxon>Actinomycetes</taxon>
        <taxon>Micrococcales</taxon>
        <taxon>Promicromonosporaceae</taxon>
        <taxon>Cellulosimicrobium</taxon>
    </lineage>
</organism>
<dbReference type="Gene3D" id="1.10.3720.10">
    <property type="entry name" value="MetI-like"/>
    <property type="match status" value="1"/>
</dbReference>
<evidence type="ECO:0000313" key="10">
    <source>
        <dbReference type="EMBL" id="GED09705.1"/>
    </source>
</evidence>
<dbReference type="GO" id="GO:0055085">
    <property type="term" value="P:transmembrane transport"/>
    <property type="evidence" value="ECO:0007669"/>
    <property type="project" value="InterPro"/>
</dbReference>
<evidence type="ECO:0000256" key="2">
    <source>
        <dbReference type="ARBA" id="ARBA00022448"/>
    </source>
</evidence>
<feature type="transmembrane region" description="Helical" evidence="7">
    <location>
        <begin position="320"/>
        <end position="341"/>
    </location>
</feature>
<feature type="region of interest" description="Disordered" evidence="8">
    <location>
        <begin position="1"/>
        <end position="59"/>
    </location>
</feature>
<dbReference type="InterPro" id="IPR035906">
    <property type="entry name" value="MetI-like_sf"/>
</dbReference>
<gene>
    <name evidence="10" type="ORF">CCE02nite_17040</name>
</gene>
<dbReference type="SUPFAM" id="SSF161098">
    <property type="entry name" value="MetI-like"/>
    <property type="match status" value="1"/>
</dbReference>
<dbReference type="InterPro" id="IPR000515">
    <property type="entry name" value="MetI-like"/>
</dbReference>
<evidence type="ECO:0000256" key="3">
    <source>
        <dbReference type="ARBA" id="ARBA00022475"/>
    </source>
</evidence>
<keyword evidence="3" id="KW-1003">Cell membrane</keyword>
<evidence type="ECO:0000256" key="1">
    <source>
        <dbReference type="ARBA" id="ARBA00004651"/>
    </source>
</evidence>
<dbReference type="Pfam" id="PF00528">
    <property type="entry name" value="BPD_transp_1"/>
    <property type="match status" value="1"/>
</dbReference>
<dbReference type="GO" id="GO:0005886">
    <property type="term" value="C:plasma membrane"/>
    <property type="evidence" value="ECO:0007669"/>
    <property type="project" value="UniProtKB-SubCell"/>
</dbReference>
<name>A0A4Y4E1I5_CELCE</name>
<sequence>MTLSPTDNPSEIGVVSQDSAATADSTPAGPTDGTGTARRAAEASRSRRESERRRVRAQRRKVLDGVEDRGALSEADWRRPSIRWGMGTTHVLLLVILVVAGLGPMLLLAKYAVTPTQDILRTPMAIFPNGIAWDNLDKAWNDVQVSRYFLNTIWLAVGSWASQILVATTGGYALSVLRPRYGKVVQALVLSTMFVPAIVLLVPLYLTILDPPLLGRSLINSFWAVWLPAGASAFNVLLVQRFFDSLPREVFEAARMDGAGPYRLFWSVVLPMSKPIVGVVSVFAVIAAWKDFLWPLLVLKDPAIQPLSVRLPSIEASTDLGVFLAALAISTLIPVALFLVFQRMFLQGAGLGGAVKG</sequence>
<proteinExistence type="inferred from homology"/>